<keyword evidence="1" id="KW-1133">Transmembrane helix</keyword>
<evidence type="ECO:0008006" key="4">
    <source>
        <dbReference type="Google" id="ProtNLM"/>
    </source>
</evidence>
<accession>A0ABZ1XMQ0</accession>
<dbReference type="Proteomes" id="UP001432060">
    <property type="component" value="Chromosome"/>
</dbReference>
<evidence type="ECO:0000313" key="2">
    <source>
        <dbReference type="EMBL" id="WUT84662.1"/>
    </source>
</evidence>
<sequence length="78" mass="8099">MRGWREVLGWSGERGSRRVAAVDLALLLAVLTGAALLCIALGAPTWLSLLLGGAIGAASTRLRAGERITGSATRRKQG</sequence>
<keyword evidence="1" id="KW-0812">Transmembrane</keyword>
<protein>
    <recommendedName>
        <fullName evidence="4">Integral membrane protein</fullName>
    </recommendedName>
</protein>
<proteinExistence type="predicted"/>
<dbReference type="EMBL" id="CP109019">
    <property type="protein sequence ID" value="WUT84662.1"/>
    <property type="molecule type" value="Genomic_DNA"/>
</dbReference>
<name>A0ABZ1XMQ0_9ACTN</name>
<evidence type="ECO:0000256" key="1">
    <source>
        <dbReference type="SAM" id="Phobius"/>
    </source>
</evidence>
<feature type="transmembrane region" description="Helical" evidence="1">
    <location>
        <begin position="21"/>
        <end position="43"/>
    </location>
</feature>
<dbReference type="RefSeq" id="WP_329401179.1">
    <property type="nucleotide sequence ID" value="NZ_CP109019.1"/>
</dbReference>
<organism evidence="2 3">
    <name type="scientific">Streptomyces melanogenes</name>
    <dbReference type="NCBI Taxonomy" id="67326"/>
    <lineage>
        <taxon>Bacteria</taxon>
        <taxon>Bacillati</taxon>
        <taxon>Actinomycetota</taxon>
        <taxon>Actinomycetes</taxon>
        <taxon>Kitasatosporales</taxon>
        <taxon>Streptomycetaceae</taxon>
        <taxon>Streptomyces</taxon>
    </lineage>
</organism>
<gene>
    <name evidence="2" type="ORF">OG515_21970</name>
</gene>
<evidence type="ECO:0000313" key="3">
    <source>
        <dbReference type="Proteomes" id="UP001432060"/>
    </source>
</evidence>
<keyword evidence="1" id="KW-0472">Membrane</keyword>
<reference evidence="2" key="1">
    <citation type="submission" date="2022-10" db="EMBL/GenBank/DDBJ databases">
        <title>The complete genomes of actinobacterial strains from the NBC collection.</title>
        <authorList>
            <person name="Joergensen T.S."/>
            <person name="Alvarez Arevalo M."/>
            <person name="Sterndorff E.B."/>
            <person name="Faurdal D."/>
            <person name="Vuksanovic O."/>
            <person name="Mourched A.-S."/>
            <person name="Charusanti P."/>
            <person name="Shaw S."/>
            <person name="Blin K."/>
            <person name="Weber T."/>
        </authorList>
    </citation>
    <scope>NUCLEOTIDE SEQUENCE</scope>
    <source>
        <strain evidence="2">NBC_00668</strain>
    </source>
</reference>
<keyword evidence="3" id="KW-1185">Reference proteome</keyword>